<keyword evidence="3" id="KW-1185">Reference proteome</keyword>
<proteinExistence type="predicted"/>
<evidence type="ECO:0000313" key="3">
    <source>
        <dbReference type="Proteomes" id="UP000499080"/>
    </source>
</evidence>
<evidence type="ECO:0000313" key="2">
    <source>
        <dbReference type="EMBL" id="GBO31877.1"/>
    </source>
</evidence>
<dbReference type="EMBL" id="BGPR01055272">
    <property type="protein sequence ID" value="GBO31877.1"/>
    <property type="molecule type" value="Genomic_DNA"/>
</dbReference>
<organism evidence="2 3">
    <name type="scientific">Araneus ventricosus</name>
    <name type="common">Orbweaver spider</name>
    <name type="synonym">Epeira ventricosa</name>
    <dbReference type="NCBI Taxonomy" id="182803"/>
    <lineage>
        <taxon>Eukaryota</taxon>
        <taxon>Metazoa</taxon>
        <taxon>Ecdysozoa</taxon>
        <taxon>Arthropoda</taxon>
        <taxon>Chelicerata</taxon>
        <taxon>Arachnida</taxon>
        <taxon>Araneae</taxon>
        <taxon>Araneomorphae</taxon>
        <taxon>Entelegynae</taxon>
        <taxon>Araneoidea</taxon>
        <taxon>Araneidae</taxon>
        <taxon>Araneus</taxon>
    </lineage>
</organism>
<dbReference type="AlphaFoldDB" id="A0A4Y2W7B8"/>
<protein>
    <submittedName>
        <fullName evidence="2">Uncharacterized protein</fullName>
    </submittedName>
</protein>
<evidence type="ECO:0000256" key="1">
    <source>
        <dbReference type="SAM" id="MobiDB-lite"/>
    </source>
</evidence>
<reference evidence="2 3" key="1">
    <citation type="journal article" date="2019" name="Sci. Rep.">
        <title>Orb-weaving spider Araneus ventricosus genome elucidates the spidroin gene catalogue.</title>
        <authorList>
            <person name="Kono N."/>
            <person name="Nakamura H."/>
            <person name="Ohtoshi R."/>
            <person name="Moran D.A.P."/>
            <person name="Shinohara A."/>
            <person name="Yoshida Y."/>
            <person name="Fujiwara M."/>
            <person name="Mori M."/>
            <person name="Tomita M."/>
            <person name="Arakawa K."/>
        </authorList>
    </citation>
    <scope>NUCLEOTIDE SEQUENCE [LARGE SCALE GENOMIC DNA]</scope>
</reference>
<gene>
    <name evidence="2" type="ORF">AVEN_189161_1</name>
</gene>
<sequence>MPVSFYFTVPNKSRPPQVGGGALSPPYIRRVQAGPVWVFLHHIEERTFGPLHMGWRATDPIHDGPSVESGFEPGTLRHQGQDLNTRPPWSAVTEV</sequence>
<accession>A0A4Y2W7B8</accession>
<comment type="caution">
    <text evidence="2">The sequence shown here is derived from an EMBL/GenBank/DDBJ whole genome shotgun (WGS) entry which is preliminary data.</text>
</comment>
<name>A0A4Y2W7B8_ARAVE</name>
<feature type="region of interest" description="Disordered" evidence="1">
    <location>
        <begin position="59"/>
        <end position="95"/>
    </location>
</feature>
<dbReference type="Proteomes" id="UP000499080">
    <property type="component" value="Unassembled WGS sequence"/>
</dbReference>